<evidence type="ECO:0000256" key="1">
    <source>
        <dbReference type="SAM" id="MobiDB-lite"/>
    </source>
</evidence>
<dbReference type="SUPFAM" id="SSF53098">
    <property type="entry name" value="Ribonuclease H-like"/>
    <property type="match status" value="1"/>
</dbReference>
<proteinExistence type="predicted"/>
<keyword evidence="3" id="KW-1185">Reference proteome</keyword>
<feature type="region of interest" description="Disordered" evidence="1">
    <location>
        <begin position="1"/>
        <end position="23"/>
    </location>
</feature>
<evidence type="ECO:0008006" key="4">
    <source>
        <dbReference type="Google" id="ProtNLM"/>
    </source>
</evidence>
<comment type="caution">
    <text evidence="2">The sequence shown here is derived from an EMBL/GenBank/DDBJ whole genome shotgun (WGS) entry which is preliminary data.</text>
</comment>
<protein>
    <recommendedName>
        <fullName evidence="4">Transposase</fullName>
    </recommendedName>
</protein>
<reference evidence="2 3" key="1">
    <citation type="submission" date="2023-09" db="EMBL/GenBank/DDBJ databases">
        <authorList>
            <person name="Wang M."/>
        </authorList>
    </citation>
    <scope>NUCLEOTIDE SEQUENCE [LARGE SCALE GENOMIC DNA]</scope>
    <source>
        <strain evidence="2">GT-2023</strain>
        <tissue evidence="2">Liver</tissue>
    </source>
</reference>
<name>A0ABR3MJK2_9TELE</name>
<dbReference type="Proteomes" id="UP001558613">
    <property type="component" value="Unassembled WGS sequence"/>
</dbReference>
<evidence type="ECO:0000313" key="2">
    <source>
        <dbReference type="EMBL" id="KAL1265252.1"/>
    </source>
</evidence>
<evidence type="ECO:0000313" key="3">
    <source>
        <dbReference type="Proteomes" id="UP001558613"/>
    </source>
</evidence>
<accession>A0ABR3MJK2</accession>
<dbReference type="InterPro" id="IPR012337">
    <property type="entry name" value="RNaseH-like_sf"/>
</dbReference>
<sequence>MERLLISADKKLPSETESKAKKAKTRKYDDKYLEYGFTQTSDRGDSRPQCVIRGEVSAKESLKPSKMLRHLTTKHESLQSKPLEFFQRKLQELRGQKSILQKAATASFIISHWIAKPGKPHNLGETFFLPCAKETVSVMCGQSAADQLALIPVSNVTSTDIAGEAQLLVYVRFVDEGEIKEDFLFCHPHERATSEQLFTTLDSFVREHEIEWKKCVGICSDGVRAMTGKHSGLVTKVQAVAPFAVWTHCMIHKQALAAKKMPPDMKQVMDEAIRAVNKIKTSATSTRLFKVLCQEMGAKHQQLLFHSEVRWLSRGKVLSRLHELREEVRIFLLEKNSPLSPRFSDEKWLALLAYLANIFSRLNDLNTGLQGKNTSLFTLSDKIEGWIRKLSLWRTRLNNDNFDAFPLLDDFLNESTVPKASLRQVIGDRLSEMEMQFREYFPENQAMSATEEWIRNPFTETSQTGMPIELEESLIDMATDTGLKQRFVEKPLVDFWISVHAEYRELSDMALKKLLPFASTYLCETGFSALVYIKNKYRARLVVEDSLHLFLSPIQPRLERLASSVQSQPSH</sequence>
<dbReference type="PANTHER" id="PTHR45913">
    <property type="entry name" value="EPM2A-INTERACTING PROTEIN 1"/>
    <property type="match status" value="1"/>
</dbReference>
<dbReference type="PANTHER" id="PTHR45913:SF19">
    <property type="entry name" value="LOW QUALITY PROTEIN: ZINC FINGER BED DOMAIN-CONTAINING PROTEIN 5-LIKE"/>
    <property type="match status" value="1"/>
</dbReference>
<dbReference type="EMBL" id="JAYMGO010000011">
    <property type="protein sequence ID" value="KAL1265252.1"/>
    <property type="molecule type" value="Genomic_DNA"/>
</dbReference>
<gene>
    <name evidence="2" type="ORF">QQF64_003279</name>
</gene>
<organism evidence="2 3">
    <name type="scientific">Cirrhinus molitorella</name>
    <name type="common">mud carp</name>
    <dbReference type="NCBI Taxonomy" id="172907"/>
    <lineage>
        <taxon>Eukaryota</taxon>
        <taxon>Metazoa</taxon>
        <taxon>Chordata</taxon>
        <taxon>Craniata</taxon>
        <taxon>Vertebrata</taxon>
        <taxon>Euteleostomi</taxon>
        <taxon>Actinopterygii</taxon>
        <taxon>Neopterygii</taxon>
        <taxon>Teleostei</taxon>
        <taxon>Ostariophysi</taxon>
        <taxon>Cypriniformes</taxon>
        <taxon>Cyprinidae</taxon>
        <taxon>Labeoninae</taxon>
        <taxon>Labeonini</taxon>
        <taxon>Cirrhinus</taxon>
    </lineage>
</organism>